<dbReference type="Proteomes" id="UP001249959">
    <property type="component" value="Unassembled WGS sequence"/>
</dbReference>
<gene>
    <name evidence="2" type="ORF">PQG45_06380</name>
</gene>
<proteinExistence type="predicted"/>
<dbReference type="InterPro" id="IPR035396">
    <property type="entry name" value="Bac_rhamnosid6H"/>
</dbReference>
<dbReference type="EMBL" id="JAVNWW010000002">
    <property type="protein sequence ID" value="MDU0808654.1"/>
    <property type="molecule type" value="Genomic_DNA"/>
</dbReference>
<dbReference type="Gene3D" id="1.50.10.10">
    <property type="match status" value="1"/>
</dbReference>
<accession>A0ABU3TS25</accession>
<organism evidence="2 3">
    <name type="scientific">Aquirufa regiilacus</name>
    <dbReference type="NCBI Taxonomy" id="3024868"/>
    <lineage>
        <taxon>Bacteria</taxon>
        <taxon>Pseudomonadati</taxon>
        <taxon>Bacteroidota</taxon>
        <taxon>Cytophagia</taxon>
        <taxon>Cytophagales</taxon>
        <taxon>Flectobacillaceae</taxon>
        <taxon>Aquirufa</taxon>
    </lineage>
</organism>
<keyword evidence="3" id="KW-1185">Reference proteome</keyword>
<dbReference type="InterPro" id="IPR012341">
    <property type="entry name" value="6hp_glycosidase-like_sf"/>
</dbReference>
<evidence type="ECO:0000313" key="2">
    <source>
        <dbReference type="EMBL" id="MDU0808654.1"/>
    </source>
</evidence>
<evidence type="ECO:0000313" key="3">
    <source>
        <dbReference type="Proteomes" id="UP001249959"/>
    </source>
</evidence>
<dbReference type="InterPro" id="IPR008928">
    <property type="entry name" value="6-hairpin_glycosidase_sf"/>
</dbReference>
<dbReference type="Pfam" id="PF17389">
    <property type="entry name" value="Bac_rhamnosid6H"/>
    <property type="match status" value="1"/>
</dbReference>
<dbReference type="SUPFAM" id="SSF48208">
    <property type="entry name" value="Six-hairpin glycosidases"/>
    <property type="match status" value="1"/>
</dbReference>
<reference evidence="2 3" key="1">
    <citation type="submission" date="2023-09" db="EMBL/GenBank/DDBJ databases">
        <title>Aquirufa genomes.</title>
        <authorList>
            <person name="Pitt A."/>
        </authorList>
    </citation>
    <scope>NUCLEOTIDE SEQUENCE [LARGE SCALE GENOMIC DNA]</scope>
    <source>
        <strain evidence="2 3">LEOWEIH-7C</strain>
    </source>
</reference>
<feature type="domain" description="Alpha-L-rhamnosidase six-hairpin glycosidase" evidence="1">
    <location>
        <begin position="382"/>
        <end position="498"/>
    </location>
</feature>
<dbReference type="GO" id="GO:0016787">
    <property type="term" value="F:hydrolase activity"/>
    <property type="evidence" value="ECO:0007669"/>
    <property type="project" value="UniProtKB-KW"/>
</dbReference>
<dbReference type="RefSeq" id="WP_316070499.1">
    <property type="nucleotide sequence ID" value="NZ_JAVNWW010000002.1"/>
</dbReference>
<protein>
    <submittedName>
        <fullName evidence="2">GH116 family glycosyl hydrolase</fullName>
    </submittedName>
</protein>
<comment type="caution">
    <text evidence="2">The sequence shown here is derived from an EMBL/GenBank/DDBJ whole genome shotgun (WGS) entry which is preliminary data.</text>
</comment>
<name>A0ABU3TS25_9BACT</name>
<evidence type="ECO:0000259" key="1">
    <source>
        <dbReference type="Pfam" id="PF17389"/>
    </source>
</evidence>
<sequence length="742" mass="82778">MLSFRKLFIAFLILPNVYAQGITDLVKNLPHIPGKESYLASPFATTGDRLYLVGHQNGQFPDLGWHITGEMGGIWAHPIKLLDGFIVSIDGQDLTQAESFTNFPIANQHHYQTKNFRIQRTQFVPDGLTGCVVEFEIENKSTQTITTPIVFQAKSDLRPTWLGERTNMHDHADHAVFENKQWIFKDQKNPWFAIVGANEAGIPGAAPIPFNSAGNGIAKSINYTLEIPAGGKKTIQFYIAGSATSKALALKTYEKLQQNAAKLFQQKWSRVNGLAQKSKINIPDKNIQEAYTWLQYNTDGLTRDVPGIGRGISAGLPDYPWWFGTDSEYALQGAIAIGQKELTLSSMDLIHRLSQKANQNGRVIHEVSTNGAVFNPGNLNETAQFASLVWKVFQWTGDKKLLNTYFPSIKNGLNWLLGENDKDHNGFPDGSGMMEIQGLHSEMIDVASYTQKALQDAAEMAKILGENKQSDAYATQAKQLKMQINERFWNADFGSYADFRSKDPEALELIKQAIVRADTLHKPWAVAELKQTGKYITEHPSDQARPFVVHHNWVVNTPLELGVADSAKATKALETAKKFTNPFGLFVTGIDRDASAGTDAGAYKAPKIFTYTGAVMTLPTGVMAVAENNYGRPDQALDYIQKLTRSFSYALPGSMYEVSPDFGMFTQAWNVFGFAVPIVEQFFGIQPRADLREITIAPRMPSTWKEAHIENVEIGDNRINVYYKHGEKPRVTQSKNWKIILK</sequence>
<keyword evidence="2" id="KW-0378">Hydrolase</keyword>